<protein>
    <submittedName>
        <fullName evidence="1">Uncharacterized protein</fullName>
    </submittedName>
</protein>
<gene>
    <name evidence="1" type="ORF">LCGC14_2765050</name>
</gene>
<organism evidence="1">
    <name type="scientific">marine sediment metagenome</name>
    <dbReference type="NCBI Taxonomy" id="412755"/>
    <lineage>
        <taxon>unclassified sequences</taxon>
        <taxon>metagenomes</taxon>
        <taxon>ecological metagenomes</taxon>
    </lineage>
</organism>
<dbReference type="AlphaFoldDB" id="A0A0F8ZJN8"/>
<reference evidence="1" key="1">
    <citation type="journal article" date="2015" name="Nature">
        <title>Complex archaea that bridge the gap between prokaryotes and eukaryotes.</title>
        <authorList>
            <person name="Spang A."/>
            <person name="Saw J.H."/>
            <person name="Jorgensen S.L."/>
            <person name="Zaremba-Niedzwiedzka K."/>
            <person name="Martijn J."/>
            <person name="Lind A.E."/>
            <person name="van Eijk R."/>
            <person name="Schleper C."/>
            <person name="Guy L."/>
            <person name="Ettema T.J."/>
        </authorList>
    </citation>
    <scope>NUCLEOTIDE SEQUENCE</scope>
</reference>
<dbReference type="EMBL" id="LAZR01050932">
    <property type="protein sequence ID" value="KKK86255.1"/>
    <property type="molecule type" value="Genomic_DNA"/>
</dbReference>
<comment type="caution">
    <text evidence="1">The sequence shown here is derived from an EMBL/GenBank/DDBJ whole genome shotgun (WGS) entry which is preliminary data.</text>
</comment>
<name>A0A0F8ZJN8_9ZZZZ</name>
<accession>A0A0F8ZJN8</accession>
<sequence>QRWTIKFQDLLLRVIAHFSREPVLLRAFEEDQDPLAKTMALLDVETEMQAMALILWTMVGFDTTAVMEKAPDYYPYLTVTQEASYKALCEEKLVVLANSFSEYKQVFERDRSLTTLYGVRVGVNRHVSEAVADLYFRSEQELLDVCAAAFWNDEEITIAGIGWGQRTSSVNGWVEGDRATWHDVISQVGQSVDAHLSVKPNSSLFWVD</sequence>
<feature type="non-terminal residue" evidence="1">
    <location>
        <position position="1"/>
    </location>
</feature>
<proteinExistence type="predicted"/>
<evidence type="ECO:0000313" key="1">
    <source>
        <dbReference type="EMBL" id="KKK86255.1"/>
    </source>
</evidence>